<dbReference type="AlphaFoldDB" id="A0A0N9V0Y3"/>
<dbReference type="GO" id="GO:0003677">
    <property type="term" value="F:DNA binding"/>
    <property type="evidence" value="ECO:0007669"/>
    <property type="project" value="UniProtKB-KW"/>
</dbReference>
<dbReference type="InterPro" id="IPR047057">
    <property type="entry name" value="MerR_fam"/>
</dbReference>
<dbReference type="OrthoDB" id="9802944at2"/>
<keyword evidence="1" id="KW-0238">DNA-binding</keyword>
<dbReference type="SMART" id="SM00422">
    <property type="entry name" value="HTH_MERR"/>
    <property type="match status" value="1"/>
</dbReference>
<dbReference type="RefSeq" id="WP_034953551.1">
    <property type="nucleotide sequence ID" value="NZ_CP012700.1"/>
</dbReference>
<protein>
    <submittedName>
        <fullName evidence="3">MerR family transcriptional regulator</fullName>
    </submittedName>
</protein>
<dbReference type="SUPFAM" id="SSF46955">
    <property type="entry name" value="Putative DNA-binding domain"/>
    <property type="match status" value="1"/>
</dbReference>
<name>A0A0N9V0Y3_SPHMC</name>
<evidence type="ECO:0000313" key="3">
    <source>
        <dbReference type="EMBL" id="ALH81226.1"/>
    </source>
</evidence>
<dbReference type="Gene3D" id="1.10.1660.10">
    <property type="match status" value="1"/>
</dbReference>
<feature type="domain" description="HTH merR-type" evidence="2">
    <location>
        <begin position="3"/>
        <end position="72"/>
    </location>
</feature>
<dbReference type="InterPro" id="IPR000551">
    <property type="entry name" value="MerR-type_HTH_dom"/>
</dbReference>
<gene>
    <name evidence="3" type="ORF">AN936_12870</name>
</gene>
<organism evidence="3 4">
    <name type="scientific">Sphingopyxis macrogoltabida</name>
    <name type="common">Sphingomonas macrogoltabidus</name>
    <dbReference type="NCBI Taxonomy" id="33050"/>
    <lineage>
        <taxon>Bacteria</taxon>
        <taxon>Pseudomonadati</taxon>
        <taxon>Pseudomonadota</taxon>
        <taxon>Alphaproteobacteria</taxon>
        <taxon>Sphingomonadales</taxon>
        <taxon>Sphingomonadaceae</taxon>
        <taxon>Sphingopyxis</taxon>
    </lineage>
</organism>
<dbReference type="PRINTS" id="PR00040">
    <property type="entry name" value="HTHMERR"/>
</dbReference>
<dbReference type="KEGG" id="smag:AN936_12870"/>
<dbReference type="Proteomes" id="UP000058074">
    <property type="component" value="Chromosome"/>
</dbReference>
<dbReference type="PANTHER" id="PTHR30204">
    <property type="entry name" value="REDOX-CYCLING DRUG-SENSING TRANSCRIPTIONAL ACTIVATOR SOXR"/>
    <property type="match status" value="1"/>
</dbReference>
<dbReference type="InterPro" id="IPR009061">
    <property type="entry name" value="DNA-bd_dom_put_sf"/>
</dbReference>
<dbReference type="PROSITE" id="PS50937">
    <property type="entry name" value="HTH_MERR_2"/>
    <property type="match status" value="1"/>
</dbReference>
<reference evidence="3 4" key="1">
    <citation type="journal article" date="2015" name="Genome Announc.">
        <title>Complete Genome Sequence of Polypropylene Glycol- and Polyethylene Glycol-Degrading Sphingopyxis macrogoltabida Strain EY-1.</title>
        <authorList>
            <person name="Ohtsubo Y."/>
            <person name="Nagata Y."/>
            <person name="Numata M."/>
            <person name="Tsuchikane K."/>
            <person name="Hosoyama A."/>
            <person name="Yamazoe A."/>
            <person name="Tsuda M."/>
            <person name="Fujita N."/>
            <person name="Kawai F."/>
        </authorList>
    </citation>
    <scope>NUCLEOTIDE SEQUENCE [LARGE SCALE GENOMIC DNA]</scope>
    <source>
        <strain evidence="3 4">EY-1</strain>
    </source>
</reference>
<proteinExistence type="predicted"/>
<dbReference type="PANTHER" id="PTHR30204:SF92">
    <property type="entry name" value="HTH-TYPE TRANSCRIPTIONAL REGULATOR ZNTR"/>
    <property type="match status" value="1"/>
</dbReference>
<dbReference type="EMBL" id="CP012700">
    <property type="protein sequence ID" value="ALH81226.1"/>
    <property type="molecule type" value="Genomic_DNA"/>
</dbReference>
<dbReference type="PATRIC" id="fig|33050.5.peg.2655"/>
<dbReference type="Pfam" id="PF13411">
    <property type="entry name" value="MerR_1"/>
    <property type="match status" value="1"/>
</dbReference>
<evidence type="ECO:0000256" key="1">
    <source>
        <dbReference type="ARBA" id="ARBA00023125"/>
    </source>
</evidence>
<dbReference type="CDD" id="cd04785">
    <property type="entry name" value="HTH_CadR-PbrR-like"/>
    <property type="match status" value="1"/>
</dbReference>
<dbReference type="GO" id="GO:0003700">
    <property type="term" value="F:DNA-binding transcription factor activity"/>
    <property type="evidence" value="ECO:0007669"/>
    <property type="project" value="InterPro"/>
</dbReference>
<evidence type="ECO:0000313" key="4">
    <source>
        <dbReference type="Proteomes" id="UP000058074"/>
    </source>
</evidence>
<evidence type="ECO:0000259" key="2">
    <source>
        <dbReference type="PROSITE" id="PS50937"/>
    </source>
</evidence>
<sequence>MKSISIGELSKRSGVKITTVRYYERVGLMTKPERSAGGQRMYREDDVKRISFIKHSRHLGFSLDAIREMLQLQTTPAMDCSTANEIAETQLALVRQRIAQLTSLEKELERIAKACGGGAAADCKVIEALGDHSQCDTERHEKVEGL</sequence>
<accession>A0A0N9V0Y3</accession>
<dbReference type="PROSITE" id="PS00552">
    <property type="entry name" value="HTH_MERR_1"/>
    <property type="match status" value="1"/>
</dbReference>